<organism evidence="2">
    <name type="scientific">Telmatobacter sp. DSM 110680</name>
    <dbReference type="NCBI Taxonomy" id="3036704"/>
    <lineage>
        <taxon>Bacteria</taxon>
        <taxon>Pseudomonadati</taxon>
        <taxon>Acidobacteriota</taxon>
        <taxon>Terriglobia</taxon>
        <taxon>Terriglobales</taxon>
        <taxon>Acidobacteriaceae</taxon>
        <taxon>Telmatobacter</taxon>
    </lineage>
</organism>
<dbReference type="Pfam" id="PF09365">
    <property type="entry name" value="DUF2461"/>
    <property type="match status" value="1"/>
</dbReference>
<dbReference type="PANTHER" id="PTHR36452:SF1">
    <property type="entry name" value="DUF2461 DOMAIN-CONTAINING PROTEIN"/>
    <property type="match status" value="1"/>
</dbReference>
<dbReference type="PANTHER" id="PTHR36452">
    <property type="entry name" value="CHROMOSOME 12, WHOLE GENOME SHOTGUN SEQUENCE"/>
    <property type="match status" value="1"/>
</dbReference>
<reference evidence="2" key="1">
    <citation type="submission" date="2023-03" db="EMBL/GenBank/DDBJ databases">
        <title>Edaphobacter sp.</title>
        <authorList>
            <person name="Huber K.J."/>
            <person name="Papendorf J."/>
            <person name="Pilke C."/>
            <person name="Bunk B."/>
            <person name="Sproeer C."/>
            <person name="Pester M."/>
        </authorList>
    </citation>
    <scope>NUCLEOTIDE SEQUENCE</scope>
    <source>
        <strain evidence="2">DSM 110680</strain>
    </source>
</reference>
<accession>A0AAU7DM98</accession>
<evidence type="ECO:0000256" key="1">
    <source>
        <dbReference type="SAM" id="MobiDB-lite"/>
    </source>
</evidence>
<dbReference type="RefSeq" id="WP_348263633.1">
    <property type="nucleotide sequence ID" value="NZ_CP121196.1"/>
</dbReference>
<sequence length="261" mass="29693">MHAPHRTLAYTDMRMPRATKSSPAAPAPYLRPEAITFLRNLAKHNDRDWFTPRKPQFEAQLKEPMLLIVRKITDAMIDFAPQHIRPAEKSLFRIYRDTRFSHDKRPYKTHVAAWWSHQGLEKTSGAGYYFQVSPKGVVIAAGAYMPEKEQLAAIRNWLLDNHEDFRKILKKPAVRKTFSEFEGEALSRPPKGFPADHPGMDLIRCKQWGLSTTLPVGAAQRKDFAKVLVKHLKLLAPMVDALNTPIAAAAAPKRKVLFGLH</sequence>
<protein>
    <submittedName>
        <fullName evidence="2">DUF2461 domain-containing protein</fullName>
    </submittedName>
</protein>
<gene>
    <name evidence="2" type="ORF">P8935_03515</name>
</gene>
<proteinExistence type="predicted"/>
<dbReference type="EMBL" id="CP121196">
    <property type="protein sequence ID" value="XBH18408.1"/>
    <property type="molecule type" value="Genomic_DNA"/>
</dbReference>
<evidence type="ECO:0000313" key="2">
    <source>
        <dbReference type="EMBL" id="XBH18408.1"/>
    </source>
</evidence>
<dbReference type="PIRSF" id="PIRSF028451">
    <property type="entry name" value="UCP028451"/>
    <property type="match status" value="1"/>
</dbReference>
<dbReference type="NCBIfam" id="TIGR02453">
    <property type="entry name" value="TIGR02453 family protein"/>
    <property type="match status" value="1"/>
</dbReference>
<dbReference type="InterPro" id="IPR015996">
    <property type="entry name" value="UCP028451"/>
</dbReference>
<feature type="region of interest" description="Disordered" evidence="1">
    <location>
        <begin position="1"/>
        <end position="27"/>
    </location>
</feature>
<dbReference type="InterPro" id="IPR012808">
    <property type="entry name" value="CHP02453"/>
</dbReference>
<name>A0AAU7DM98_9BACT</name>
<dbReference type="AlphaFoldDB" id="A0AAU7DM98"/>